<feature type="region of interest" description="Disordered" evidence="2">
    <location>
        <begin position="1000"/>
        <end position="1019"/>
    </location>
</feature>
<dbReference type="GO" id="GO:0003968">
    <property type="term" value="F:RNA-directed RNA polymerase activity"/>
    <property type="evidence" value="ECO:0007669"/>
    <property type="project" value="UniProtKB-KW"/>
</dbReference>
<dbReference type="InterPro" id="IPR057503">
    <property type="entry name" value="PH_RdRP"/>
</dbReference>
<feature type="compositionally biased region" description="Basic and acidic residues" evidence="2">
    <location>
        <begin position="1000"/>
        <end position="1009"/>
    </location>
</feature>
<dbReference type="Proteomes" id="UP001642720">
    <property type="component" value="Unassembled WGS sequence"/>
</dbReference>
<dbReference type="InterPro" id="IPR057596">
    <property type="entry name" value="RDRP_core"/>
</dbReference>
<dbReference type="Pfam" id="PF25358">
    <property type="entry name" value="PH_fung_RdRP"/>
    <property type="match status" value="1"/>
</dbReference>
<keyword evidence="1" id="KW-0694">RNA-binding</keyword>
<dbReference type="Pfam" id="PF05183">
    <property type="entry name" value="RdRP"/>
    <property type="match status" value="1"/>
</dbReference>
<dbReference type="RefSeq" id="XP_073554914.1">
    <property type="nucleotide sequence ID" value="XM_073706561.1"/>
</dbReference>
<comment type="similarity">
    <text evidence="1">Belongs to the RdRP family.</text>
</comment>
<evidence type="ECO:0000259" key="4">
    <source>
        <dbReference type="Pfam" id="PF25358"/>
    </source>
</evidence>
<dbReference type="EC" id="2.7.7.48" evidence="1"/>
<dbReference type="EMBL" id="PPTA01000018">
    <property type="protein sequence ID" value="TFA98712.1"/>
    <property type="molecule type" value="Genomic_DNA"/>
</dbReference>
<feature type="region of interest" description="Disordered" evidence="2">
    <location>
        <begin position="1165"/>
        <end position="1187"/>
    </location>
</feature>
<dbReference type="InterPro" id="IPR007855">
    <property type="entry name" value="RDRP"/>
</dbReference>
<keyword evidence="1" id="KW-0548">Nucleotidyltransferase</keyword>
<keyword evidence="1 5" id="KW-0696">RNA-directed RNA polymerase</keyword>
<gene>
    <name evidence="5" type="ORF">CCMA1212_009478</name>
</gene>
<evidence type="ECO:0000313" key="5">
    <source>
        <dbReference type="EMBL" id="TFA98712.1"/>
    </source>
</evidence>
<feature type="domain" description="RdRP-like PH" evidence="4">
    <location>
        <begin position="143"/>
        <end position="284"/>
    </location>
</feature>
<organism evidence="5 6">
    <name type="scientific">Trichoderma ghanense</name>
    <dbReference type="NCBI Taxonomy" id="65468"/>
    <lineage>
        <taxon>Eukaryota</taxon>
        <taxon>Fungi</taxon>
        <taxon>Dikarya</taxon>
        <taxon>Ascomycota</taxon>
        <taxon>Pezizomycotina</taxon>
        <taxon>Sordariomycetes</taxon>
        <taxon>Hypocreomycetidae</taxon>
        <taxon>Hypocreales</taxon>
        <taxon>Hypocreaceae</taxon>
        <taxon>Trichoderma</taxon>
    </lineage>
</organism>
<reference evidence="5 6" key="1">
    <citation type="submission" date="2018-01" db="EMBL/GenBank/DDBJ databases">
        <title>Genome characterization of the sugarcane-associated fungus Trichoderma ghanense CCMA-1212 and their application in lignocelulose bioconversion.</title>
        <authorList>
            <person name="Steindorff A.S."/>
            <person name="Mendes T.D."/>
            <person name="Vilela E.S.D."/>
            <person name="Rodrigues D.S."/>
            <person name="Formighieri E.F."/>
            <person name="Melo I.S."/>
            <person name="Favaro L.C.L."/>
        </authorList>
    </citation>
    <scope>NUCLEOTIDE SEQUENCE [LARGE SCALE GENOMIC DNA]</scope>
    <source>
        <strain evidence="5 6">CCMA-1212</strain>
    </source>
</reference>
<keyword evidence="1" id="KW-0808">Transferase</keyword>
<evidence type="ECO:0000259" key="3">
    <source>
        <dbReference type="Pfam" id="PF05183"/>
    </source>
</evidence>
<evidence type="ECO:0000256" key="2">
    <source>
        <dbReference type="SAM" id="MobiDB-lite"/>
    </source>
</evidence>
<protein>
    <recommendedName>
        <fullName evidence="1">RNA-dependent RNA polymerase</fullName>
        <ecNumber evidence="1">2.7.7.48</ecNumber>
    </recommendedName>
</protein>
<keyword evidence="6" id="KW-1185">Reference proteome</keyword>
<proteinExistence type="inferred from homology"/>
<dbReference type="CDD" id="cd00590">
    <property type="entry name" value="RRM_SF"/>
    <property type="match status" value="1"/>
</dbReference>
<accession>A0ABY2GRX9</accession>
<sequence length="1267" mass="143942">MEVHLTNIPKGLTDDQLWNELEPHIKALGILDWNCEKPLNRAHAWVTFLYEEDGKRFLQKHGTVPMVPAQPRGPPFPNGRFRSQTKDMARLQILKTYIYVKKSNRKVDETVLIHLNVQKDERKLVERKPAVVDRNPKAPSISTNIRHIACGKNMFDQDSDALVFIEQCSLDFRGTAKFGRRALMLTLSEDHRVDVPYDIIQDLVAEASDVSMTLVLTETPRFYVKVQIASPPSHFTKRVVTKWMRQTALDMWPAHGKYVAHCLVYRITLSSHYAEVLESLKSRNIIVVTRQHLPVRRNPRPHEEDYTTCMSTFEGSIRSASVSRTRLLPFVVLFQLQGLVWNNYLHPATALKMLEAMDRFAKECKRSNVLLPFTADSMKTLFQKIPYPCPGTDPQELSPEHLVASIVETEQLRREEDPTRTAPYGPSIPDSQTWVLKAIVTPTRIMLHGPDAENKNRVLRMFPHHSDYFLRVIFSDEDGQDLALLPSVNNSAIFERYRKVLKDGIQVAGRKYEFLGFSHSSLRSHSAWFCASFVDNMQLHNNDSIIKSLGDFSEIRIPAKCAARIGQAFSETPYAVDILKYGIGIKYIPDVKTADESRVFSDGCGTISWDALEEIWDQLPIASAPTCLQVRLAGIKGMLSLDSRLKGKVICIRKESMMKFPSNDQTMLGICDTASKPLRLALNRQTIKILEDMGTNAEWFIDQQNKALDVLRNVTATASNTSTFLEYQLVGTTVGLPKLIKYLSKIGVDYRRDNFMKTVVDHTILRELRLLKHKARIPVDQGVTLFGVMDETGFLEEGEIYVTFDQQYDKIHGRVKQSLKDGFVLVTRSPALHPGDIQPAQMRTPPQGHPLRDLKNCVVFSQKGTRDLPSQLSGGDLDGDLYSIFWDPYVVPKRFYSAASYPRVSPPSLDRAVTRDDIANFFVEFMETDILGVIANRHQAYADFMEEGTFHPECIELAELHSTAVDFSKTGIPVTFPQLPKAKRMRPDFLAPAPPAHLYDRDEVNHIGDPDSDEDDEDRMGMNRQEYYKSHKILGELYRGVDEKKIWGKDVQRPIDQSGPSVWDSLHKHVRAALEDEGYGHSDIDYTRRINEAWKLRELYEGDVTNNMYQASDSPRAPIKEVEAFCGSILNPRGGQTKRQRESSIKLKEEMDRVMSFFVKQMRDRGGRANGATDDAASTATEEDGRSERETMNAVELCWACVIVGSEAIRDRRYMADEKPLESFRVVAASCLVKELNELLTRKRLGRIGGYVGVRSGPQFHGALPLR</sequence>
<feature type="domain" description="RDRP core" evidence="3">
    <location>
        <begin position="440"/>
        <end position="1041"/>
    </location>
</feature>
<dbReference type="GeneID" id="300581011"/>
<evidence type="ECO:0000256" key="1">
    <source>
        <dbReference type="RuleBase" id="RU363098"/>
    </source>
</evidence>
<evidence type="ECO:0000313" key="6">
    <source>
        <dbReference type="Proteomes" id="UP001642720"/>
    </source>
</evidence>
<dbReference type="PANTHER" id="PTHR23079">
    <property type="entry name" value="RNA-DEPENDENT RNA POLYMERASE"/>
    <property type="match status" value="1"/>
</dbReference>
<name>A0ABY2GRX9_9HYPO</name>
<dbReference type="PANTHER" id="PTHR23079:SF17">
    <property type="entry name" value="RNA-DEPENDENT RNA POLYMERASE"/>
    <property type="match status" value="1"/>
</dbReference>
<comment type="catalytic activity">
    <reaction evidence="1">
        <text>RNA(n) + a ribonucleoside 5'-triphosphate = RNA(n+1) + diphosphate</text>
        <dbReference type="Rhea" id="RHEA:21248"/>
        <dbReference type="Rhea" id="RHEA-COMP:14527"/>
        <dbReference type="Rhea" id="RHEA-COMP:17342"/>
        <dbReference type="ChEBI" id="CHEBI:33019"/>
        <dbReference type="ChEBI" id="CHEBI:61557"/>
        <dbReference type="ChEBI" id="CHEBI:140395"/>
        <dbReference type="EC" id="2.7.7.48"/>
    </reaction>
</comment>
<comment type="caution">
    <text evidence="5">The sequence shown here is derived from an EMBL/GenBank/DDBJ whole genome shotgun (WGS) entry which is preliminary data.</text>
</comment>